<feature type="region of interest" description="Disordered" evidence="1">
    <location>
        <begin position="367"/>
        <end position="386"/>
    </location>
</feature>
<reference evidence="4" key="1">
    <citation type="journal article" date="2016" name="Front. Microbiol.">
        <title>Molecular Keys to the Janthinobacterium and Duganella spp. Interaction with the Plant Pathogen Fusarium graminearum.</title>
        <authorList>
            <person name="Haack F.S."/>
            <person name="Poehlein A."/>
            <person name="Kroger C."/>
            <person name="Voigt C.A."/>
            <person name="Piepenbring M."/>
            <person name="Bode H.B."/>
            <person name="Daniel R."/>
            <person name="Schafer W."/>
            <person name="Streit W.R."/>
        </authorList>
    </citation>
    <scope>NUCLEOTIDE SEQUENCE [LARGE SCALE GENOMIC DNA]</scope>
    <source>
        <strain evidence="4">T54</strain>
    </source>
</reference>
<comment type="caution">
    <text evidence="3">The sequence shown here is derived from an EMBL/GenBank/DDBJ whole genome shotgun (WGS) entry which is preliminary data.</text>
</comment>
<dbReference type="InterPro" id="IPR049271">
    <property type="entry name" value="DUF6862"/>
</dbReference>
<dbReference type="Pfam" id="PF13332">
    <property type="entry name" value="Fil_haemagg_2"/>
    <property type="match status" value="1"/>
</dbReference>
<dbReference type="InterPro" id="IPR025157">
    <property type="entry name" value="Hemagglutinin_rpt"/>
</dbReference>
<dbReference type="AlphaFoldDB" id="A0A1E7WUR0"/>
<dbReference type="EMBL" id="LROM01000072">
    <property type="protein sequence ID" value="OFA03433.1"/>
    <property type="molecule type" value="Genomic_DNA"/>
</dbReference>
<gene>
    <name evidence="3" type="primary">fhaB</name>
    <name evidence="3" type="ORF">DUPY_18150</name>
</gene>
<dbReference type="Proteomes" id="UP000175989">
    <property type="component" value="Unassembled WGS sequence"/>
</dbReference>
<sequence>MAGADLNLAGRSVLIDPGQDDVKGKYETRMAQTGFTAAVGGSVVGAIQTMQSMSSAAGNAKDGRVTAMAAATAAMAAKNAYKDVAGKDASPSISVSLTYGHLESKQTQTTENLTHSGSVLNGNNINITATGGGQDSNINIIGSELHAAKSVRLQADNNINLLAAQDTESQHSKSSSTSASAGVAATVSTSGTSFGITASVGASKGHEDGSGTSQLNTHVNAGDKLELISGGDTTIKGAVASANQVIATVNGNLNLESLQDLARFDSKNQSVSASGTVGFGASVSGSYSQSNIHNDYASVQEQSGIRAGDGGFQIAVGGNTDLKGAVISSTGAGKQGSSLTTGTLTTSDIANHAVSAGSSMGVSGGYSVAGKGTQDKNQTNVGGKGGATGGMPAMAAVNENDSSSTRSGIGGGAVVITDDAAQRALAGKGAADSVAGLNREVTTGVDSSGKIANNLDKQAMQATMEVTKAFAQAAAFEIGEYAQSKLDDADKLERNARAETDPGKKEELLRESEQLREDWKEDGAARVALHTAVGALAGGTSGALGAGAAALSTDTIAKKLNELDIPETLRDALTLGAGAAVGAMVGGEAGAKSAANEVGNNYLKHKGVGTKKSEQEMLKIATEECLASGAGSQACATRTSLLQLSAVRDQAITAACSGGPSADCSAAVSGATAEGYQVLFTKERKASVSLTSDPTWSLPPNYRADSFEQVTAASALDAGKLAAENAVIGKVLGVVASGTKYLTSTASSLFKTTDQVFPMLNGEVISAEGTILARQNISTGAYEAVSTPLTLPGVKTLEDLYSSVPNVSLYTYTNSTVKSAAAGGTAPIVVAGVEMDSRLPVPVAGYDYAPKMGSPLSDNRYWSGWVGYQSELNLANDIARTPNQVVVKYGAGDGTNGADIISVDTANATVTLWDSKFRSAKRIIDESSTFANIKSRNTALA</sequence>
<name>A0A1E7WUR0_9BURK</name>
<evidence type="ECO:0000313" key="4">
    <source>
        <dbReference type="Proteomes" id="UP000175989"/>
    </source>
</evidence>
<dbReference type="PATRIC" id="fig|762836.4.peg.1887"/>
<dbReference type="Pfam" id="PF21726">
    <property type="entry name" value="DUF6862"/>
    <property type="match status" value="1"/>
</dbReference>
<organism evidence="3 4">
    <name type="scientific">Duganella phyllosphaerae</name>
    <dbReference type="NCBI Taxonomy" id="762836"/>
    <lineage>
        <taxon>Bacteria</taxon>
        <taxon>Pseudomonadati</taxon>
        <taxon>Pseudomonadota</taxon>
        <taxon>Betaproteobacteria</taxon>
        <taxon>Burkholderiales</taxon>
        <taxon>Oxalobacteraceae</taxon>
        <taxon>Telluria group</taxon>
        <taxon>Duganella</taxon>
    </lineage>
</organism>
<feature type="domain" description="DUF6862" evidence="2">
    <location>
        <begin position="614"/>
        <end position="677"/>
    </location>
</feature>
<evidence type="ECO:0000256" key="1">
    <source>
        <dbReference type="SAM" id="MobiDB-lite"/>
    </source>
</evidence>
<keyword evidence="4" id="KW-1185">Reference proteome</keyword>
<dbReference type="GO" id="GO:0003824">
    <property type="term" value="F:catalytic activity"/>
    <property type="evidence" value="ECO:0007669"/>
    <property type="project" value="UniProtKB-ARBA"/>
</dbReference>
<evidence type="ECO:0000259" key="2">
    <source>
        <dbReference type="Pfam" id="PF21726"/>
    </source>
</evidence>
<accession>A0A1E7WUR0</accession>
<evidence type="ECO:0000313" key="3">
    <source>
        <dbReference type="EMBL" id="OFA03433.1"/>
    </source>
</evidence>
<protein>
    <submittedName>
        <fullName evidence="3">Filamentous hemagglutinin</fullName>
    </submittedName>
</protein>
<proteinExistence type="predicted"/>